<evidence type="ECO:0000313" key="2">
    <source>
        <dbReference type="EMBL" id="RMJ08183.1"/>
    </source>
</evidence>
<feature type="compositionally biased region" description="Basic and acidic residues" evidence="1">
    <location>
        <begin position="52"/>
        <end position="63"/>
    </location>
</feature>
<name>A0A3M2RS99_9HYPO</name>
<accession>A0A3M2RS99</accession>
<dbReference type="OrthoDB" id="5096174at2759"/>
<gene>
    <name evidence="2" type="ORF">CDV36_012214</name>
</gene>
<dbReference type="Proteomes" id="UP000277212">
    <property type="component" value="Unassembled WGS sequence"/>
</dbReference>
<organism evidence="2 3">
    <name type="scientific">Fusarium kuroshium</name>
    <dbReference type="NCBI Taxonomy" id="2010991"/>
    <lineage>
        <taxon>Eukaryota</taxon>
        <taxon>Fungi</taxon>
        <taxon>Dikarya</taxon>
        <taxon>Ascomycota</taxon>
        <taxon>Pezizomycotina</taxon>
        <taxon>Sordariomycetes</taxon>
        <taxon>Hypocreomycetidae</taxon>
        <taxon>Hypocreales</taxon>
        <taxon>Nectriaceae</taxon>
        <taxon>Fusarium</taxon>
        <taxon>Fusarium solani species complex</taxon>
    </lineage>
</organism>
<comment type="caution">
    <text evidence="2">The sequence shown here is derived from an EMBL/GenBank/DDBJ whole genome shotgun (WGS) entry which is preliminary data.</text>
</comment>
<evidence type="ECO:0000256" key="1">
    <source>
        <dbReference type="SAM" id="MobiDB-lite"/>
    </source>
</evidence>
<proteinExistence type="predicted"/>
<evidence type="ECO:0000313" key="3">
    <source>
        <dbReference type="Proteomes" id="UP000277212"/>
    </source>
</evidence>
<sequence length="74" mass="8824">MCIVYRDQDICKKCDHLIYSREVETLCGSDRWGCNKHLLVSTLKVDESQCPKCEEEKKKKKEEEKEEEEEKEGR</sequence>
<feature type="region of interest" description="Disordered" evidence="1">
    <location>
        <begin position="52"/>
        <end position="74"/>
    </location>
</feature>
<protein>
    <submittedName>
        <fullName evidence="2">Uncharacterized protein</fullName>
    </submittedName>
</protein>
<keyword evidence="3" id="KW-1185">Reference proteome</keyword>
<dbReference type="AlphaFoldDB" id="A0A3M2RS99"/>
<dbReference type="EMBL" id="NKUJ01000301">
    <property type="protein sequence ID" value="RMJ08183.1"/>
    <property type="molecule type" value="Genomic_DNA"/>
</dbReference>
<reference evidence="2 3" key="1">
    <citation type="submission" date="2017-06" db="EMBL/GenBank/DDBJ databases">
        <title>Comparative genomic analysis of Ambrosia Fusariam Clade fungi.</title>
        <authorList>
            <person name="Stajich J.E."/>
            <person name="Carrillo J."/>
            <person name="Kijimoto T."/>
            <person name="Eskalen A."/>
            <person name="O'Donnell K."/>
            <person name="Kasson M."/>
        </authorList>
    </citation>
    <scope>NUCLEOTIDE SEQUENCE [LARGE SCALE GENOMIC DNA]</scope>
    <source>
        <strain evidence="2">UCR3666</strain>
    </source>
</reference>
<feature type="compositionally biased region" description="Acidic residues" evidence="1">
    <location>
        <begin position="64"/>
        <end position="74"/>
    </location>
</feature>